<feature type="transmembrane region" description="Helical" evidence="5">
    <location>
        <begin position="81"/>
        <end position="98"/>
    </location>
</feature>
<feature type="transmembrane region" description="Helical" evidence="5">
    <location>
        <begin position="154"/>
        <end position="172"/>
    </location>
</feature>
<feature type="transmembrane region" description="Helical" evidence="5">
    <location>
        <begin position="353"/>
        <end position="371"/>
    </location>
</feature>
<dbReference type="AlphaFoldDB" id="A0A0X8JE53"/>
<evidence type="ECO:0000256" key="2">
    <source>
        <dbReference type="ARBA" id="ARBA00022692"/>
    </source>
</evidence>
<reference evidence="8" key="1">
    <citation type="submission" date="2016-02" db="EMBL/GenBank/DDBJ databases">
        <authorList>
            <person name="Holder M.E."/>
            <person name="Ajami N.J."/>
            <person name="Petrosino J.F."/>
        </authorList>
    </citation>
    <scope>NUCLEOTIDE SEQUENCE [LARGE SCALE GENOMIC DNA]</scope>
    <source>
        <strain evidence="8">CCUG 36733</strain>
    </source>
</reference>
<dbReference type="EMBL" id="CP014228">
    <property type="protein sequence ID" value="AMD86862.1"/>
    <property type="molecule type" value="Genomic_DNA"/>
</dbReference>
<gene>
    <name evidence="7" type="ORF">AXF14_03685</name>
</gene>
<feature type="transmembrane region" description="Helical" evidence="5">
    <location>
        <begin position="429"/>
        <end position="447"/>
    </location>
</feature>
<comment type="subcellular location">
    <subcellularLocation>
        <location evidence="1">Membrane</location>
        <topology evidence="1">Multi-pass membrane protein</topology>
    </subcellularLocation>
</comment>
<dbReference type="Proteomes" id="UP000065220">
    <property type="component" value="Chromosome"/>
</dbReference>
<dbReference type="KEGG" id="ard:AXF14_03685"/>
<evidence type="ECO:0000256" key="3">
    <source>
        <dbReference type="ARBA" id="ARBA00022989"/>
    </source>
</evidence>
<sequence length="606" mass="64313">MRSTALRTSTRGASRLGRSLITLQPAPGRARRAVGWVAAVAIGLVLTSIILGPSEGALGLLGAMAANVGRESPAPRRIRRCLVVGATTLLCQAIGMAIAPWPWLIPPVMTAMTLVVVWVWHALMTGPPGPINTVFAGAFGTYMAAHSYSMGTLLPVTAMAWALATCASLLILSLDAHGPERQAVEDAEAAVDAFCETDAPDPGDAEAVERLSILRSRAWNAVDGAWHVLRTGRTPGTVPRSRALQGLERRLRRAHMRLVARLQEQAFPSEPADVADHSDLIPMGQPSAGYLLRTALTRGSRPTLVATRAALAVLLASSLAYLSPVGHPYWSILASLIVLHMGASRADLTIRAAHRVVGTAVGVALYLGIVSLEPGPWVRLGIVVLAIYGLEAFVTRNYAIAVVFVSVFALMLTPTTSVAQIEVLAQDRVLETVIGVGSAVLIVWLVGRRAPVLLVRQQYRLTLQALIEVLGDLASGRVEKRVGGRALTGGERAPRHDAVRDHRRHLLFELGRAGAILAAQLPDAPAALEPWNRLQRAVSSLGYDVVAAAWRQPGSGRGAAAEAYEQLAMLVDALPPISSQNIDPVDLAARVRLINLAFVADAEAAG</sequence>
<dbReference type="STRING" id="111015.AXF14_03685"/>
<evidence type="ECO:0000259" key="6">
    <source>
        <dbReference type="Pfam" id="PF13515"/>
    </source>
</evidence>
<evidence type="ECO:0000256" key="5">
    <source>
        <dbReference type="SAM" id="Phobius"/>
    </source>
</evidence>
<feature type="transmembrane region" description="Helical" evidence="5">
    <location>
        <begin position="377"/>
        <end position="394"/>
    </location>
</feature>
<dbReference type="RefSeq" id="WP_067940934.1">
    <property type="nucleotide sequence ID" value="NZ_CP014228.1"/>
</dbReference>
<dbReference type="InterPro" id="IPR049453">
    <property type="entry name" value="Memb_transporter_dom"/>
</dbReference>
<evidence type="ECO:0000313" key="7">
    <source>
        <dbReference type="EMBL" id="AMD86862.1"/>
    </source>
</evidence>
<name>A0A0X8JE53_ACTRD</name>
<feature type="transmembrane region" description="Helical" evidence="5">
    <location>
        <begin position="33"/>
        <end position="61"/>
    </location>
</feature>
<keyword evidence="8" id="KW-1185">Reference proteome</keyword>
<feature type="transmembrane region" description="Helical" evidence="5">
    <location>
        <begin position="303"/>
        <end position="322"/>
    </location>
</feature>
<evidence type="ECO:0000256" key="1">
    <source>
        <dbReference type="ARBA" id="ARBA00004141"/>
    </source>
</evidence>
<keyword evidence="2 5" id="KW-0812">Transmembrane</keyword>
<dbReference type="OrthoDB" id="4989419at2"/>
<evidence type="ECO:0000313" key="8">
    <source>
        <dbReference type="Proteomes" id="UP000065220"/>
    </source>
</evidence>
<accession>A0A0X8JE53</accession>
<keyword evidence="3 5" id="KW-1133">Transmembrane helix</keyword>
<feature type="transmembrane region" description="Helical" evidence="5">
    <location>
        <begin position="401"/>
        <end position="423"/>
    </location>
</feature>
<evidence type="ECO:0000256" key="4">
    <source>
        <dbReference type="ARBA" id="ARBA00023136"/>
    </source>
</evidence>
<organism evidence="7 8">
    <name type="scientific">Actinomyces radicidentis</name>
    <dbReference type="NCBI Taxonomy" id="111015"/>
    <lineage>
        <taxon>Bacteria</taxon>
        <taxon>Bacillati</taxon>
        <taxon>Actinomycetota</taxon>
        <taxon>Actinomycetes</taxon>
        <taxon>Actinomycetales</taxon>
        <taxon>Actinomycetaceae</taxon>
        <taxon>Actinomyces</taxon>
    </lineage>
</organism>
<dbReference type="GO" id="GO:0016020">
    <property type="term" value="C:membrane"/>
    <property type="evidence" value="ECO:0007669"/>
    <property type="project" value="UniProtKB-SubCell"/>
</dbReference>
<protein>
    <recommendedName>
        <fullName evidence="6">Integral membrane bound transporter domain-containing protein</fullName>
    </recommendedName>
</protein>
<proteinExistence type="predicted"/>
<keyword evidence="4 5" id="KW-0472">Membrane</keyword>
<feature type="domain" description="Integral membrane bound transporter" evidence="6">
    <location>
        <begin position="315"/>
        <end position="442"/>
    </location>
</feature>
<dbReference type="Pfam" id="PF13515">
    <property type="entry name" value="FUSC_2"/>
    <property type="match status" value="1"/>
</dbReference>